<dbReference type="InterPro" id="IPR040256">
    <property type="entry name" value="At4g02000-like"/>
</dbReference>
<comment type="caution">
    <text evidence="4">The sequence shown here is derived from an EMBL/GenBank/DDBJ whole genome shotgun (WGS) entry which is preliminary data.</text>
</comment>
<dbReference type="PANTHER" id="PTHR31286">
    <property type="entry name" value="GLYCINE-RICH CELL WALL STRUCTURAL PROTEIN 1.8-LIKE"/>
    <property type="match status" value="1"/>
</dbReference>
<feature type="compositionally biased region" description="Basic and acidic residues" evidence="2">
    <location>
        <begin position="547"/>
        <end position="568"/>
    </location>
</feature>
<feature type="compositionally biased region" description="Low complexity" evidence="2">
    <location>
        <begin position="29"/>
        <end position="40"/>
    </location>
</feature>
<feature type="compositionally biased region" description="Acidic residues" evidence="2">
    <location>
        <begin position="861"/>
        <end position="881"/>
    </location>
</feature>
<name>A0ABQ7TUD2_SOLTU</name>
<accession>A0ABQ7TUD2</accession>
<feature type="compositionally biased region" description="Low complexity" evidence="2">
    <location>
        <begin position="800"/>
        <end position="816"/>
    </location>
</feature>
<feature type="domain" description="CCHC-type" evidence="3">
    <location>
        <begin position="528"/>
        <end position="541"/>
    </location>
</feature>
<feature type="region of interest" description="Disordered" evidence="2">
    <location>
        <begin position="665"/>
        <end position="710"/>
    </location>
</feature>
<feature type="compositionally biased region" description="Basic and acidic residues" evidence="2">
    <location>
        <begin position="1"/>
        <end position="12"/>
    </location>
</feature>
<dbReference type="InterPro" id="IPR025558">
    <property type="entry name" value="DUF4283"/>
</dbReference>
<evidence type="ECO:0000313" key="5">
    <source>
        <dbReference type="Proteomes" id="UP000826656"/>
    </source>
</evidence>
<keyword evidence="1" id="KW-0863">Zinc-finger</keyword>
<protein>
    <recommendedName>
        <fullName evidence="3">CCHC-type domain-containing protein</fullName>
    </recommendedName>
</protein>
<evidence type="ECO:0000256" key="2">
    <source>
        <dbReference type="SAM" id="MobiDB-lite"/>
    </source>
</evidence>
<feature type="compositionally biased region" description="Polar residues" evidence="2">
    <location>
        <begin position="817"/>
        <end position="826"/>
    </location>
</feature>
<feature type="compositionally biased region" description="Basic residues" evidence="2">
    <location>
        <begin position="913"/>
        <end position="922"/>
    </location>
</feature>
<organism evidence="4 5">
    <name type="scientific">Solanum tuberosum</name>
    <name type="common">Potato</name>
    <dbReference type="NCBI Taxonomy" id="4113"/>
    <lineage>
        <taxon>Eukaryota</taxon>
        <taxon>Viridiplantae</taxon>
        <taxon>Streptophyta</taxon>
        <taxon>Embryophyta</taxon>
        <taxon>Tracheophyta</taxon>
        <taxon>Spermatophyta</taxon>
        <taxon>Magnoliopsida</taxon>
        <taxon>eudicotyledons</taxon>
        <taxon>Gunneridae</taxon>
        <taxon>Pentapetalae</taxon>
        <taxon>asterids</taxon>
        <taxon>lamiids</taxon>
        <taxon>Solanales</taxon>
        <taxon>Solanaceae</taxon>
        <taxon>Solanoideae</taxon>
        <taxon>Solaneae</taxon>
        <taxon>Solanum</taxon>
    </lineage>
</organism>
<dbReference type="Proteomes" id="UP000826656">
    <property type="component" value="Unassembled WGS sequence"/>
</dbReference>
<keyword evidence="1" id="KW-0862">Zinc</keyword>
<dbReference type="Pfam" id="PF14111">
    <property type="entry name" value="DUF4283"/>
    <property type="match status" value="1"/>
</dbReference>
<dbReference type="EMBL" id="JAIVGD010000028">
    <property type="protein sequence ID" value="KAH0737783.1"/>
    <property type="molecule type" value="Genomic_DNA"/>
</dbReference>
<feature type="compositionally biased region" description="Basic and acidic residues" evidence="2">
    <location>
        <begin position="575"/>
        <end position="597"/>
    </location>
</feature>
<reference evidence="4 5" key="1">
    <citation type="journal article" date="2021" name="bioRxiv">
        <title>Chromosome-scale and haplotype-resolved genome assembly of a tetraploid potato cultivar.</title>
        <authorList>
            <person name="Sun H."/>
            <person name="Jiao W.-B."/>
            <person name="Krause K."/>
            <person name="Campoy J.A."/>
            <person name="Goel M."/>
            <person name="Folz-Donahue K."/>
            <person name="Kukat C."/>
            <person name="Huettel B."/>
            <person name="Schneeberger K."/>
        </authorList>
    </citation>
    <scope>NUCLEOTIDE SEQUENCE [LARGE SCALE GENOMIC DNA]</scope>
    <source>
        <strain evidence="4">SolTubOtavaFocal</strain>
        <tissue evidence="4">Leaves</tissue>
    </source>
</reference>
<feature type="compositionally biased region" description="Polar residues" evidence="2">
    <location>
        <begin position="671"/>
        <end position="699"/>
    </location>
</feature>
<sequence length="945" mass="106597">MEKMLPDDRFRPPDPSTVMHTPNIHPLLSESSSASSYNSSQVREEAIHTAMTERELDGTHTHISMEDSCQIQGKGAGEKDSQFQDRHNNPHNFTVPVERNTQAMVTGDSSQRRHQNRSNIDVIRDDSVIGDCNMGRGGHNVEAASSSQGGMVGAGDSARIPATNLGNLQNKEEMEIQHREGKHHAQALGQSSTSHMDEQLIKNQSKNTGIPHIDKSHTHVIPASQIHVNAGNEQRRKENEQIWVAKEQKKNQQHVYQENFPRISSNFDKSVQKVNATNVRYDRSTGNIPIPPKTDPLAAPAPYTVVQTYADRLRYNQAKCDVSITLTAPEITTKQGLPAVLYGKEEVMKDLAATCKYTLIGKFSNTMPKVELIRNNFILQTQLSGGVKIAHFNSRHVYIDLDNELDYNMVWTKQRMSIAGQVMRIQVWTPNFKPAEETPIVPIWISLPELPWHCYNKDFVSGLLSPIGKVLYLDSASIKKTRGSQARLKVQVDLTEKRPPYIWMGYVGEDITDGRWQKIEYDNIPDYCFYCKHQGHLESDCTIRQRDEDKKKKELDNVRNKHTKDKDNNPQQSKGYKESEQKEDNNQHYKQQRDQEHMQYPQDDQWQTQRRRNNNQAQTPRDNTSQADQSTKQAGIINIPTQNTYLNLDMQESSPSLEILDKYKGIKGDSRPQTAATQGQVQDEYNRKSANTGQDNINRPVQEDKSSAQVTQINKRQEVSTGQAVTGIDSMLPTPNPITNIDIIAEVAVGGLDGKGQETPTNLQEGVSKGRGELTHARHEDVDSDPSGDYRAPATPINNQQQTVTQQVTDTGQQQGRFNNKSSDISSKTKREAIKKRQQQSMGNKGKKVKVTPDDYGVLNSEDDLDPDNQSMDDSDEDAEDTMTHTDQVVGSTFRDKYSDVQRVTEQQGLSPRGRKQTRHQPNHPVTSMSDNSSRPMTRSKSKGF</sequence>
<feature type="compositionally biased region" description="Low complexity" evidence="2">
    <location>
        <begin position="602"/>
        <end position="619"/>
    </location>
</feature>
<feature type="compositionally biased region" description="Polar residues" evidence="2">
    <location>
        <begin position="620"/>
        <end position="636"/>
    </location>
</feature>
<dbReference type="PANTHER" id="PTHR31286:SF177">
    <property type="entry name" value="ENDONUCLEASE_EXONUCLEASE_PHOSPHATASE"/>
    <property type="match status" value="1"/>
</dbReference>
<feature type="region of interest" description="Disordered" evidence="2">
    <location>
        <begin position="547"/>
        <end position="636"/>
    </location>
</feature>
<proteinExistence type="predicted"/>
<dbReference type="InterPro" id="IPR001878">
    <property type="entry name" value="Znf_CCHC"/>
</dbReference>
<feature type="region of interest" description="Disordered" evidence="2">
    <location>
        <begin position="1"/>
        <end position="45"/>
    </location>
</feature>
<evidence type="ECO:0000313" key="4">
    <source>
        <dbReference type="EMBL" id="KAH0737783.1"/>
    </source>
</evidence>
<dbReference type="PROSITE" id="PS50158">
    <property type="entry name" value="ZF_CCHC"/>
    <property type="match status" value="1"/>
</dbReference>
<evidence type="ECO:0000256" key="1">
    <source>
        <dbReference type="PROSITE-ProRule" id="PRU00047"/>
    </source>
</evidence>
<feature type="compositionally biased region" description="Basic and acidic residues" evidence="2">
    <location>
        <begin position="768"/>
        <end position="781"/>
    </location>
</feature>
<evidence type="ECO:0000259" key="3">
    <source>
        <dbReference type="PROSITE" id="PS50158"/>
    </source>
</evidence>
<keyword evidence="1" id="KW-0479">Metal-binding</keyword>
<feature type="region of interest" description="Disordered" evidence="2">
    <location>
        <begin position="755"/>
        <end position="945"/>
    </location>
</feature>
<keyword evidence="5" id="KW-1185">Reference proteome</keyword>
<gene>
    <name evidence="4" type="ORF">KY290_036488</name>
</gene>
<feature type="compositionally biased region" description="Polar residues" evidence="2">
    <location>
        <begin position="924"/>
        <end position="937"/>
    </location>
</feature>